<accession>A0A5R8Q9T5</accession>
<dbReference type="Pfam" id="PF05133">
    <property type="entry name" value="SPP1_portal"/>
    <property type="match status" value="1"/>
</dbReference>
<organism evidence="2 3">
    <name type="scientific">Culicoidibacter larvae</name>
    <dbReference type="NCBI Taxonomy" id="2579976"/>
    <lineage>
        <taxon>Bacteria</taxon>
        <taxon>Bacillati</taxon>
        <taxon>Bacillota</taxon>
        <taxon>Culicoidibacteria</taxon>
        <taxon>Culicoidibacterales</taxon>
        <taxon>Culicoidibacteraceae</taxon>
        <taxon>Culicoidibacter</taxon>
    </lineage>
</organism>
<keyword evidence="3" id="KW-1185">Reference proteome</keyword>
<dbReference type="OrthoDB" id="3189403at2"/>
<dbReference type="InterPro" id="IPR006428">
    <property type="entry name" value="Portal_SPP1-type"/>
</dbReference>
<evidence type="ECO:0000256" key="1">
    <source>
        <dbReference type="SAM" id="MobiDB-lite"/>
    </source>
</evidence>
<comment type="caution">
    <text evidence="2">The sequence shown here is derived from an EMBL/GenBank/DDBJ whole genome shotgun (WGS) entry which is preliminary data.</text>
</comment>
<name>A0A5R8Q9T5_9FIRM</name>
<dbReference type="NCBIfam" id="TIGR01538">
    <property type="entry name" value="portal_SPP1"/>
    <property type="match status" value="1"/>
</dbReference>
<proteinExistence type="predicted"/>
<evidence type="ECO:0000313" key="2">
    <source>
        <dbReference type="EMBL" id="TLG71383.1"/>
    </source>
</evidence>
<reference evidence="2 3" key="1">
    <citation type="submission" date="2019-05" db="EMBL/GenBank/DDBJ databases">
        <title>Culicoidintestinum kansasii gen. nov., sp. nov. from the gastrointestinal tract of the biting midge, Culicoides sonorensis.</title>
        <authorList>
            <person name="Neupane S."/>
            <person name="Ghosh A."/>
            <person name="Gunther S."/>
            <person name="Martin K."/>
            <person name="Zurek L."/>
        </authorList>
    </citation>
    <scope>NUCLEOTIDE SEQUENCE [LARGE SCALE GENOMIC DNA]</scope>
    <source>
        <strain evidence="2 3">CS-1</strain>
    </source>
</reference>
<sequence>MRSINVKIKQFKPIITSADTMVTPKVIEDWLKEHEAGNAERFKQLKEYLDGGSIIDSGTTGSSQSDSVVIINYPELLTNTQTSFYMSSPVAYSLSEKKAAQNKLLEMVQRLAVLNEDDIVNEDIATYAAAYGTAFELSWASNEFGDSEVVHRYVPLDPQTAFLVYDDTVEQKPLYGIRYTRNDKGNGELFFCDYEKEERYVLKKQKITLDETYTRPNPFKGKLRMRECKNNTRRRSVFEPVLSPIEANNQMQTTTLNNFEYLADALFYIEGGQGMTQEDLEQMMEARALQLPDGMKAGFIEKGDGGSASEEFKKRLDMYIHKVSMVPDTSDENFAGNSSGVAMGYKLIGLKSIVSRAARHFEVFLRERIACTAALMNITEKTLYDENYIKVDFTFNIPANDIETANLINALEPYLPLDTLLSLLSFVDDAQAEIDAKQEEEEDSPDEYVDQNQDQKVLAAENPGTGADKQQESSGNKQKE</sequence>
<protein>
    <submittedName>
        <fullName evidence="2">Phage portal protein</fullName>
    </submittedName>
</protein>
<feature type="region of interest" description="Disordered" evidence="1">
    <location>
        <begin position="434"/>
        <end position="480"/>
    </location>
</feature>
<dbReference type="Proteomes" id="UP000306912">
    <property type="component" value="Unassembled WGS sequence"/>
</dbReference>
<dbReference type="RefSeq" id="WP_138192279.1">
    <property type="nucleotide sequence ID" value="NZ_VBWP01000012.1"/>
</dbReference>
<dbReference type="AlphaFoldDB" id="A0A5R8Q9T5"/>
<dbReference type="EMBL" id="VBWP01000012">
    <property type="protein sequence ID" value="TLG71383.1"/>
    <property type="molecule type" value="Genomic_DNA"/>
</dbReference>
<evidence type="ECO:0000313" key="3">
    <source>
        <dbReference type="Proteomes" id="UP000306912"/>
    </source>
</evidence>
<gene>
    <name evidence="2" type="ORF">FEZ08_10840</name>
</gene>
<feature type="compositionally biased region" description="Acidic residues" evidence="1">
    <location>
        <begin position="438"/>
        <end position="449"/>
    </location>
</feature>
<dbReference type="InterPro" id="IPR021145">
    <property type="entry name" value="Portal_protein_SPP1_Gp6-like"/>
</dbReference>
<dbReference type="InParanoid" id="A0A5R8Q9T5"/>